<organism evidence="1 2">
    <name type="scientific">Ligilactobacillus salivarius</name>
    <dbReference type="NCBI Taxonomy" id="1624"/>
    <lineage>
        <taxon>Bacteria</taxon>
        <taxon>Bacillati</taxon>
        <taxon>Bacillota</taxon>
        <taxon>Bacilli</taxon>
        <taxon>Lactobacillales</taxon>
        <taxon>Lactobacillaceae</taxon>
        <taxon>Ligilactobacillus</taxon>
    </lineage>
</organism>
<evidence type="ECO:0000313" key="2">
    <source>
        <dbReference type="Proteomes" id="UP000471678"/>
    </source>
</evidence>
<name>A0A6N9ITS0_9LACO</name>
<sequence length="314" mass="36735">MRLGAKQMDYKKYIIYWNRHDFYNYGSQVAFHHNSVSFKNELMSPGKKIVGWGTSFNYQAARAYPQLPLLRKGKTYYVALKFESIPENAAYLKIDFKDNLNESIKKVYIKGKLGSFEFPENAHSYTMELMSAGTKQIEFQQIEISETPIIWGDYEFMEFKSQSDELTVLFVEPNHHAIPQIEYKQVEKLGNTMAIASSLWGANFFISDEIEQYLRDIKHNYKKIRLISYGAYGNVGVRYYNALLKYPGYVTDEEIPLSKIEEERQDTLSKNERKILVQAYQNPQVKVWYKGTNKEVSFVKTLINGISRLQEFKI</sequence>
<dbReference type="Pfam" id="PF15432">
    <property type="entry name" value="Sec-ASP3"/>
    <property type="match status" value="1"/>
</dbReference>
<protein>
    <submittedName>
        <fullName evidence="1">Accessory Sec system protein Asp3</fullName>
    </submittedName>
</protein>
<dbReference type="InterPro" id="IPR022259">
    <property type="entry name" value="Acessory_Sec_prot_Asp3"/>
</dbReference>
<comment type="caution">
    <text evidence="1">The sequence shown here is derived from an EMBL/GenBank/DDBJ whole genome shotgun (WGS) entry which is preliminary data.</text>
</comment>
<evidence type="ECO:0000313" key="1">
    <source>
        <dbReference type="EMBL" id="MYY65776.1"/>
    </source>
</evidence>
<proteinExistence type="predicted"/>
<reference evidence="1 2" key="1">
    <citation type="journal article" date="2020" name="Food Funct.">
        <title>Screening of Lactobacillus salivarius strains from the feces of Chinese populations and the evaluation of their effects against intestinal inflammation in mice.</title>
        <authorList>
            <person name="Zhai Q."/>
            <person name="Shen X."/>
            <person name="Cen S."/>
            <person name="Zhang C."/>
            <person name="Tian F."/>
            <person name="Zhao J."/>
            <person name="Zhang H."/>
            <person name="Xue Y."/>
            <person name="Chen W."/>
        </authorList>
    </citation>
    <scope>NUCLEOTIDE SEQUENCE [LARGE SCALE GENOMIC DNA]</scope>
    <source>
        <strain evidence="1 2">FYNDL5_1.scaf</strain>
    </source>
</reference>
<dbReference type="Proteomes" id="UP000471678">
    <property type="component" value="Unassembled WGS sequence"/>
</dbReference>
<gene>
    <name evidence="1" type="primary">asp3</name>
    <name evidence="1" type="ORF">FYL25_10340</name>
</gene>
<dbReference type="EMBL" id="VSUB01000021">
    <property type="protein sequence ID" value="MYY65776.1"/>
    <property type="molecule type" value="Genomic_DNA"/>
</dbReference>
<dbReference type="AlphaFoldDB" id="A0A6N9ITS0"/>
<dbReference type="GO" id="GO:0015031">
    <property type="term" value="P:protein transport"/>
    <property type="evidence" value="ECO:0007669"/>
    <property type="project" value="InterPro"/>
</dbReference>
<dbReference type="NCBIfam" id="TIGR03711">
    <property type="entry name" value="acc_sec_asp3"/>
    <property type="match status" value="1"/>
</dbReference>
<accession>A0A6N9ITS0</accession>